<dbReference type="GeneID" id="106457159"/>
<evidence type="ECO:0000313" key="1">
    <source>
        <dbReference type="Proteomes" id="UP000694941"/>
    </source>
</evidence>
<reference evidence="2" key="1">
    <citation type="submission" date="2025-08" db="UniProtKB">
        <authorList>
            <consortium name="RefSeq"/>
        </authorList>
    </citation>
    <scope>IDENTIFICATION</scope>
    <source>
        <tissue evidence="2">Muscle</tissue>
    </source>
</reference>
<proteinExistence type="predicted"/>
<organism evidence="1 2">
    <name type="scientific">Limulus polyphemus</name>
    <name type="common">Atlantic horseshoe crab</name>
    <dbReference type="NCBI Taxonomy" id="6850"/>
    <lineage>
        <taxon>Eukaryota</taxon>
        <taxon>Metazoa</taxon>
        <taxon>Ecdysozoa</taxon>
        <taxon>Arthropoda</taxon>
        <taxon>Chelicerata</taxon>
        <taxon>Merostomata</taxon>
        <taxon>Xiphosura</taxon>
        <taxon>Limulidae</taxon>
        <taxon>Limulus</taxon>
    </lineage>
</organism>
<dbReference type="RefSeq" id="XP_013771999.1">
    <property type="nucleotide sequence ID" value="XM_013916545.1"/>
</dbReference>
<dbReference type="InterPro" id="IPR012337">
    <property type="entry name" value="RNaseH-like_sf"/>
</dbReference>
<protein>
    <submittedName>
        <fullName evidence="2">Protein ZBED8-like</fullName>
    </submittedName>
</protein>
<keyword evidence="1" id="KW-1185">Reference proteome</keyword>
<dbReference type="SUPFAM" id="SSF53098">
    <property type="entry name" value="Ribonuclease H-like"/>
    <property type="match status" value="1"/>
</dbReference>
<accession>A0ABM1B013</accession>
<gene>
    <name evidence="2" type="primary">LOC106457159</name>
</gene>
<dbReference type="PANTHER" id="PTHR45913:SF19">
    <property type="entry name" value="LOW QUALITY PROTEIN: ZINC FINGER BED DOMAIN-CONTAINING PROTEIN 5-LIKE"/>
    <property type="match status" value="1"/>
</dbReference>
<dbReference type="PANTHER" id="PTHR45913">
    <property type="entry name" value="EPM2A-INTERACTING PROTEIN 1"/>
    <property type="match status" value="1"/>
</dbReference>
<evidence type="ECO:0000313" key="2">
    <source>
        <dbReference type="RefSeq" id="XP_013771999.1"/>
    </source>
</evidence>
<name>A0ABM1B013_LIMPO</name>
<sequence>MNIVGSICTDGAPAMLGNRSGFATLMKREIPEVRVTHCLLHQYALAVKTLPKSLQEVLSTCVKIVNVIRGRSLSHRLFQVFCESMDSEHTVLVYHTEVRWPSRGHVLQRIFELREEIKTFLKDQKLDLFSSFDSPELVQMLAYLTDIFTNLNEINIFLQGSNKNVVIAHEKLASFKAKIPLWLRNIEKGNLATFPSLEEIVEEHGSLLPEVATAIRVHLVIPIKNYICFPVISVQFILVYENDNKFQSYSIVRVTSNFLTCHSCYN</sequence>
<dbReference type="Proteomes" id="UP000694941">
    <property type="component" value="Unplaced"/>
</dbReference>